<comment type="similarity">
    <text evidence="2">Belongs to the SPT4 family.</text>
</comment>
<dbReference type="Pfam" id="PF06093">
    <property type="entry name" value="Spt4"/>
    <property type="match status" value="1"/>
</dbReference>
<dbReference type="PANTHER" id="PTHR12882">
    <property type="entry name" value="SUPPRESSOR OF TY 4"/>
    <property type="match status" value="1"/>
</dbReference>
<gene>
    <name evidence="6" type="ORF">RB653_000777</name>
</gene>
<dbReference type="GO" id="GO:0000993">
    <property type="term" value="F:RNA polymerase II complex binding"/>
    <property type="evidence" value="ECO:0007669"/>
    <property type="project" value="TreeGrafter"/>
</dbReference>
<dbReference type="InterPro" id="IPR009287">
    <property type="entry name" value="Spt4"/>
</dbReference>
<dbReference type="GO" id="GO:0032044">
    <property type="term" value="C:DSIF complex"/>
    <property type="evidence" value="ECO:0007669"/>
    <property type="project" value="TreeGrafter"/>
</dbReference>
<dbReference type="Proteomes" id="UP001344447">
    <property type="component" value="Unassembled WGS sequence"/>
</dbReference>
<dbReference type="EMBL" id="JAVFKY010000002">
    <property type="protein sequence ID" value="KAK5580753.1"/>
    <property type="molecule type" value="Genomic_DNA"/>
</dbReference>
<dbReference type="FunFam" id="3.30.40.210:FF:000004">
    <property type="entry name" value="Transcription elongation factor SPT4"/>
    <property type="match status" value="1"/>
</dbReference>
<dbReference type="InterPro" id="IPR022800">
    <property type="entry name" value="Spt4/RpoE2_Znf"/>
</dbReference>
<accession>A0AAN7U6D7</accession>
<evidence type="ECO:0000256" key="3">
    <source>
        <dbReference type="ARBA" id="ARBA00023163"/>
    </source>
</evidence>
<dbReference type="GO" id="GO:0008270">
    <property type="term" value="F:zinc ion binding"/>
    <property type="evidence" value="ECO:0007669"/>
    <property type="project" value="InterPro"/>
</dbReference>
<dbReference type="AlphaFoldDB" id="A0AAN7U6D7"/>
<dbReference type="GO" id="GO:0006355">
    <property type="term" value="P:regulation of DNA-templated transcription"/>
    <property type="evidence" value="ECO:0007669"/>
    <property type="project" value="InterPro"/>
</dbReference>
<evidence type="ECO:0000256" key="4">
    <source>
        <dbReference type="ARBA" id="ARBA00023242"/>
    </source>
</evidence>
<dbReference type="InterPro" id="IPR029040">
    <property type="entry name" value="RPABC4/Spt4"/>
</dbReference>
<dbReference type="InterPro" id="IPR038510">
    <property type="entry name" value="Spt4_sf"/>
</dbReference>
<reference evidence="6 7" key="1">
    <citation type="submission" date="2023-11" db="EMBL/GenBank/DDBJ databases">
        <title>Dfirmibasis_genome.</title>
        <authorList>
            <person name="Edelbroek B."/>
            <person name="Kjellin J."/>
            <person name="Jerlstrom-Hultqvist J."/>
            <person name="Soderbom F."/>
        </authorList>
    </citation>
    <scope>NUCLEOTIDE SEQUENCE [LARGE SCALE GENOMIC DNA]</scope>
    <source>
        <strain evidence="6 7">TNS-C-14</strain>
    </source>
</reference>
<dbReference type="GO" id="GO:0140673">
    <property type="term" value="P:transcription elongation-coupled chromatin remodeling"/>
    <property type="evidence" value="ECO:0007669"/>
    <property type="project" value="InterPro"/>
</dbReference>
<dbReference type="SMART" id="SM01389">
    <property type="entry name" value="Spt4"/>
    <property type="match status" value="1"/>
</dbReference>
<keyword evidence="3" id="KW-0804">Transcription</keyword>
<comment type="caution">
    <text evidence="6">The sequence shown here is derived from an EMBL/GenBank/DDBJ whole genome shotgun (WGS) entry which is preliminary data.</text>
</comment>
<organism evidence="6 7">
    <name type="scientific">Dictyostelium firmibasis</name>
    <dbReference type="NCBI Taxonomy" id="79012"/>
    <lineage>
        <taxon>Eukaryota</taxon>
        <taxon>Amoebozoa</taxon>
        <taxon>Evosea</taxon>
        <taxon>Eumycetozoa</taxon>
        <taxon>Dictyostelia</taxon>
        <taxon>Dictyosteliales</taxon>
        <taxon>Dictyosteliaceae</taxon>
        <taxon>Dictyostelium</taxon>
    </lineage>
</organism>
<evidence type="ECO:0000256" key="1">
    <source>
        <dbReference type="ARBA" id="ARBA00004123"/>
    </source>
</evidence>
<protein>
    <recommendedName>
        <fullName evidence="5">Spt4/RpoE2 zinc finger domain-containing protein</fullName>
    </recommendedName>
</protein>
<evidence type="ECO:0000256" key="2">
    <source>
        <dbReference type="ARBA" id="ARBA00010464"/>
    </source>
</evidence>
<evidence type="ECO:0000313" key="6">
    <source>
        <dbReference type="EMBL" id="KAK5580753.1"/>
    </source>
</evidence>
<dbReference type="Gene3D" id="3.30.40.210">
    <property type="match status" value="1"/>
</dbReference>
<dbReference type="SUPFAM" id="SSF63393">
    <property type="entry name" value="RNA polymerase subunits"/>
    <property type="match status" value="1"/>
</dbReference>
<comment type="subcellular location">
    <subcellularLocation>
        <location evidence="1">Nucleus</location>
    </subcellularLocation>
</comment>
<proteinExistence type="inferred from homology"/>
<dbReference type="PANTHER" id="PTHR12882:SF1">
    <property type="entry name" value="TRANSCRIPTION ELONGATION FACTOR SPT4"/>
    <property type="match status" value="1"/>
</dbReference>
<name>A0AAN7U6D7_9MYCE</name>
<keyword evidence="7" id="KW-1185">Reference proteome</keyword>
<evidence type="ECO:0000259" key="5">
    <source>
        <dbReference type="SMART" id="SM01389"/>
    </source>
</evidence>
<keyword evidence="4" id="KW-0539">Nucleus</keyword>
<evidence type="ECO:0000313" key="7">
    <source>
        <dbReference type="Proteomes" id="UP001344447"/>
    </source>
</evidence>
<sequence length="93" mass="10360">MSSRRSGRDDSIVPSSFKQSRACTECGLVKTVQQFDENGCENCGSSSSSSTTQNFEGIIAIMNPKESWIARKLQFERRVPGLYALSMDSDTRR</sequence>
<feature type="domain" description="Spt4/RpoE2 zinc finger" evidence="5">
    <location>
        <begin position="20"/>
        <end position="88"/>
    </location>
</feature>